<reference evidence="1 2" key="1">
    <citation type="submission" date="2023-03" db="EMBL/GenBank/DDBJ databases">
        <title>High-quality genome of Scylla paramamosain provides insights in environmental adaptation.</title>
        <authorList>
            <person name="Zhang L."/>
        </authorList>
    </citation>
    <scope>NUCLEOTIDE SEQUENCE [LARGE SCALE GENOMIC DNA]</scope>
    <source>
        <strain evidence="1">LZ_2023a</strain>
        <tissue evidence="1">Muscle</tissue>
    </source>
</reference>
<organism evidence="1 2">
    <name type="scientific">Scylla paramamosain</name>
    <name type="common">Mud crab</name>
    <dbReference type="NCBI Taxonomy" id="85552"/>
    <lineage>
        <taxon>Eukaryota</taxon>
        <taxon>Metazoa</taxon>
        <taxon>Ecdysozoa</taxon>
        <taxon>Arthropoda</taxon>
        <taxon>Crustacea</taxon>
        <taxon>Multicrustacea</taxon>
        <taxon>Malacostraca</taxon>
        <taxon>Eumalacostraca</taxon>
        <taxon>Eucarida</taxon>
        <taxon>Decapoda</taxon>
        <taxon>Pleocyemata</taxon>
        <taxon>Brachyura</taxon>
        <taxon>Eubrachyura</taxon>
        <taxon>Portunoidea</taxon>
        <taxon>Portunidae</taxon>
        <taxon>Portuninae</taxon>
        <taxon>Scylla</taxon>
    </lineage>
</organism>
<gene>
    <name evidence="1" type="ORF">O3P69_000582</name>
</gene>
<comment type="caution">
    <text evidence="1">The sequence shown here is derived from an EMBL/GenBank/DDBJ whole genome shotgun (WGS) entry which is preliminary data.</text>
</comment>
<dbReference type="EMBL" id="JARAKH010000007">
    <property type="protein sequence ID" value="KAK8402271.1"/>
    <property type="molecule type" value="Genomic_DNA"/>
</dbReference>
<keyword evidence="2" id="KW-1185">Reference proteome</keyword>
<dbReference type="Proteomes" id="UP001487740">
    <property type="component" value="Unassembled WGS sequence"/>
</dbReference>
<dbReference type="AlphaFoldDB" id="A0AAW0UQT5"/>
<protein>
    <submittedName>
        <fullName evidence="1">Uncharacterized protein</fullName>
    </submittedName>
</protein>
<evidence type="ECO:0000313" key="2">
    <source>
        <dbReference type="Proteomes" id="UP001487740"/>
    </source>
</evidence>
<accession>A0AAW0UQT5</accession>
<proteinExistence type="predicted"/>
<sequence>MALCRRHPEDSWEVREAMSLTERGLEWANLDGRGDASPPREPPLLRTTHPNTRWLSGSVLVLWLQCCEFEFGSWKFVGGRGICSTIPALPLSVSPCLCVAPALSAAALHNTGAGVM</sequence>
<evidence type="ECO:0000313" key="1">
    <source>
        <dbReference type="EMBL" id="KAK8402271.1"/>
    </source>
</evidence>
<name>A0AAW0UQT5_SCYPA</name>